<comment type="catalytic activity">
    <reaction evidence="7">
        <text>apo-[ACP] + CoA = holo-[ACP] + adenosine 3',5'-bisphosphate + H(+)</text>
        <dbReference type="Rhea" id="RHEA:12068"/>
        <dbReference type="Rhea" id="RHEA-COMP:9685"/>
        <dbReference type="Rhea" id="RHEA-COMP:9690"/>
        <dbReference type="ChEBI" id="CHEBI:15378"/>
        <dbReference type="ChEBI" id="CHEBI:29999"/>
        <dbReference type="ChEBI" id="CHEBI:57287"/>
        <dbReference type="ChEBI" id="CHEBI:58343"/>
        <dbReference type="ChEBI" id="CHEBI:64479"/>
        <dbReference type="EC" id="2.7.8.7"/>
    </reaction>
    <physiologicalReaction direction="left-to-right" evidence="7">
        <dbReference type="Rhea" id="RHEA:12069"/>
    </physiologicalReaction>
</comment>
<dbReference type="FunFam" id="3.90.470.20:FF:000003">
    <property type="entry name" value="L-aminoadipate-semialdehyde dehydrogenase-phosphopantetheinyl transferase"/>
    <property type="match status" value="1"/>
</dbReference>
<dbReference type="Pfam" id="PF22624">
    <property type="entry name" value="AASDHPPT_N"/>
    <property type="match status" value="1"/>
</dbReference>
<feature type="domain" description="4'-phosphopantetheinyl transferase N-terminal" evidence="12">
    <location>
        <begin position="46"/>
        <end position="130"/>
    </location>
</feature>
<sequence length="308" mass="34791">MVSELEADVPSAGGGREDREEMTPISIRWAVALRETAAGPHFESLFRRAMLALSAGDVNTQRRFHFADDALACVVGRLLTRRAFTRAGVTWDAAPARVVRDPRGKPRDPNAQLKFNVSHQGDLVVLAATTDPTVIDIGVDVMRTDQDKEEAATRIDRLKNAFTLHEQRTMLAKNDEADRWRCFYRHWCLKEAVLKSTGKGITEDLRKLEFHLSEEIGQDTVIYSTEYHQDGEIQPDFIFEESNIGADHATAVGKIVTRAYDRRPIDPPPLFELVDLPYLLEPSTNQCEDVNDANEFDIFMAKPWKPVI</sequence>
<dbReference type="InterPro" id="IPR050559">
    <property type="entry name" value="P-Pant_transferase_sf"/>
</dbReference>
<evidence type="ECO:0000256" key="1">
    <source>
        <dbReference type="ARBA" id="ARBA00006195"/>
    </source>
</evidence>
<keyword evidence="9" id="KW-0175">Coiled coil</keyword>
<dbReference type="AlphaFoldDB" id="A0AAV5USF1"/>
<comment type="similarity">
    <text evidence="1">Belongs to the P-Pant transferase superfamily. AcpS family.</text>
</comment>
<comment type="catalytic activity">
    <reaction evidence="8">
        <text>apo-[ACP] + acetyl-CoA = acetyl-[ACP] + adenosine 3',5'-bisphosphate + H(+)</text>
        <dbReference type="Rhea" id="RHEA:46564"/>
        <dbReference type="Rhea" id="RHEA-COMP:9621"/>
        <dbReference type="Rhea" id="RHEA-COMP:9690"/>
        <dbReference type="ChEBI" id="CHEBI:15378"/>
        <dbReference type="ChEBI" id="CHEBI:29999"/>
        <dbReference type="ChEBI" id="CHEBI:57288"/>
        <dbReference type="ChEBI" id="CHEBI:58343"/>
        <dbReference type="ChEBI" id="CHEBI:78446"/>
    </reaction>
    <physiologicalReaction direction="left-to-right" evidence="8">
        <dbReference type="Rhea" id="RHEA:46565"/>
    </physiologicalReaction>
</comment>
<dbReference type="EMBL" id="BTSY01000001">
    <property type="protein sequence ID" value="GMT09098.1"/>
    <property type="molecule type" value="Genomic_DNA"/>
</dbReference>
<evidence type="ECO:0000256" key="9">
    <source>
        <dbReference type="SAM" id="Coils"/>
    </source>
</evidence>
<proteinExistence type="inferred from homology"/>
<dbReference type="InterPro" id="IPR008278">
    <property type="entry name" value="4-PPantetheinyl_Trfase_dom"/>
</dbReference>
<accession>A0AAV5USF1</accession>
<dbReference type="Pfam" id="PF01648">
    <property type="entry name" value="ACPS"/>
    <property type="match status" value="1"/>
</dbReference>
<evidence type="ECO:0000256" key="10">
    <source>
        <dbReference type="SAM" id="MobiDB-lite"/>
    </source>
</evidence>
<dbReference type="GO" id="GO:0000287">
    <property type="term" value="F:magnesium ion binding"/>
    <property type="evidence" value="ECO:0007669"/>
    <property type="project" value="InterPro"/>
</dbReference>
<dbReference type="InterPro" id="IPR055066">
    <property type="entry name" value="AASDHPPT_N"/>
</dbReference>
<evidence type="ECO:0000256" key="4">
    <source>
        <dbReference type="ARBA" id="ARBA00022679"/>
    </source>
</evidence>
<evidence type="ECO:0000256" key="7">
    <source>
        <dbReference type="ARBA" id="ARBA00048641"/>
    </source>
</evidence>
<evidence type="ECO:0000256" key="6">
    <source>
        <dbReference type="ARBA" id="ARBA00033443"/>
    </source>
</evidence>
<dbReference type="EC" id="2.7.8.7" evidence="2"/>
<keyword evidence="4" id="KW-0808">Transferase</keyword>
<dbReference type="GO" id="GO:0008897">
    <property type="term" value="F:holo-[acyl-carrier-protein] synthase activity"/>
    <property type="evidence" value="ECO:0007669"/>
    <property type="project" value="UniProtKB-EC"/>
</dbReference>
<evidence type="ECO:0000256" key="2">
    <source>
        <dbReference type="ARBA" id="ARBA00013172"/>
    </source>
</evidence>
<evidence type="ECO:0000313" key="14">
    <source>
        <dbReference type="Proteomes" id="UP001432322"/>
    </source>
</evidence>
<feature type="coiled-coil region" evidence="9">
    <location>
        <begin position="141"/>
        <end position="168"/>
    </location>
</feature>
<evidence type="ECO:0000256" key="3">
    <source>
        <dbReference type="ARBA" id="ARBA00016301"/>
    </source>
</evidence>
<dbReference type="PANTHER" id="PTHR12215:SF10">
    <property type="entry name" value="L-AMINOADIPATE-SEMIALDEHYDE DEHYDROGENASE-PHOSPHOPANTETHEINYL TRANSFERASE"/>
    <property type="match status" value="1"/>
</dbReference>
<evidence type="ECO:0000256" key="8">
    <source>
        <dbReference type="ARBA" id="ARBA00048794"/>
    </source>
</evidence>
<feature type="region of interest" description="Disordered" evidence="10">
    <location>
        <begin position="1"/>
        <end position="20"/>
    </location>
</feature>
<comment type="caution">
    <text evidence="13">The sequence shown here is derived from an EMBL/GenBank/DDBJ whole genome shotgun (WGS) entry which is preliminary data.</text>
</comment>
<dbReference type="Gene3D" id="3.90.470.20">
    <property type="entry name" value="4'-phosphopantetheinyl transferase domain"/>
    <property type="match status" value="2"/>
</dbReference>
<organism evidence="13 14">
    <name type="scientific">Pristionchus fissidentatus</name>
    <dbReference type="NCBI Taxonomy" id="1538716"/>
    <lineage>
        <taxon>Eukaryota</taxon>
        <taxon>Metazoa</taxon>
        <taxon>Ecdysozoa</taxon>
        <taxon>Nematoda</taxon>
        <taxon>Chromadorea</taxon>
        <taxon>Rhabditida</taxon>
        <taxon>Rhabditina</taxon>
        <taxon>Diplogasteromorpha</taxon>
        <taxon>Diplogasteroidea</taxon>
        <taxon>Neodiplogasteridae</taxon>
        <taxon>Pristionchus</taxon>
    </lineage>
</organism>
<dbReference type="SUPFAM" id="SSF56214">
    <property type="entry name" value="4'-phosphopantetheinyl transferase"/>
    <property type="match status" value="2"/>
</dbReference>
<dbReference type="GO" id="GO:0005829">
    <property type="term" value="C:cytosol"/>
    <property type="evidence" value="ECO:0007669"/>
    <property type="project" value="TreeGrafter"/>
</dbReference>
<evidence type="ECO:0000259" key="11">
    <source>
        <dbReference type="Pfam" id="PF01648"/>
    </source>
</evidence>
<reference evidence="13" key="1">
    <citation type="submission" date="2023-10" db="EMBL/GenBank/DDBJ databases">
        <title>Genome assembly of Pristionchus species.</title>
        <authorList>
            <person name="Yoshida K."/>
            <person name="Sommer R.J."/>
        </authorList>
    </citation>
    <scope>NUCLEOTIDE SEQUENCE</scope>
    <source>
        <strain evidence="13">RS5133</strain>
    </source>
</reference>
<evidence type="ECO:0000256" key="5">
    <source>
        <dbReference type="ARBA" id="ARBA00030484"/>
    </source>
</evidence>
<name>A0AAV5USF1_9BILA</name>
<dbReference type="GO" id="GO:0019878">
    <property type="term" value="P:lysine biosynthetic process via aminoadipic acid"/>
    <property type="evidence" value="ECO:0007669"/>
    <property type="project" value="TreeGrafter"/>
</dbReference>
<keyword evidence="14" id="KW-1185">Reference proteome</keyword>
<evidence type="ECO:0000313" key="13">
    <source>
        <dbReference type="EMBL" id="GMT09098.1"/>
    </source>
</evidence>
<feature type="domain" description="4'-phosphopantetheinyl transferase" evidence="11">
    <location>
        <begin position="137"/>
        <end position="229"/>
    </location>
</feature>
<protein>
    <recommendedName>
        <fullName evidence="3">L-aminoadipate-semialdehyde dehydrogenase-phosphopantetheinyl transferase</fullName>
        <ecNumber evidence="2">2.7.8.7</ecNumber>
    </recommendedName>
    <alternativeName>
        <fullName evidence="5">4'-phosphopantetheinyl transferase</fullName>
    </alternativeName>
    <alternativeName>
        <fullName evidence="6">Alpha-aminoadipic semialdehyde dehydrogenase-phosphopantetheinyl transferase</fullName>
    </alternativeName>
</protein>
<evidence type="ECO:0000259" key="12">
    <source>
        <dbReference type="Pfam" id="PF22624"/>
    </source>
</evidence>
<gene>
    <name evidence="13" type="ORF">PFISCL1PPCAC_395</name>
</gene>
<dbReference type="InterPro" id="IPR037143">
    <property type="entry name" value="4-PPantetheinyl_Trfase_dom_sf"/>
</dbReference>
<dbReference type="Proteomes" id="UP001432322">
    <property type="component" value="Unassembled WGS sequence"/>
</dbReference>
<dbReference type="PANTHER" id="PTHR12215">
    <property type="entry name" value="PHOSPHOPANTETHEINE TRANSFERASE"/>
    <property type="match status" value="1"/>
</dbReference>